<dbReference type="EMBL" id="ML005089">
    <property type="protein sequence ID" value="RKP20273.1"/>
    <property type="molecule type" value="Genomic_DNA"/>
</dbReference>
<dbReference type="InterPro" id="IPR035983">
    <property type="entry name" value="Hect_E3_ubiquitin_ligase"/>
</dbReference>
<dbReference type="Proteomes" id="UP000281549">
    <property type="component" value="Unassembled WGS sequence"/>
</dbReference>
<evidence type="ECO:0000256" key="1">
    <source>
        <dbReference type="ARBA" id="ARBA00022786"/>
    </source>
</evidence>
<proteinExistence type="predicted"/>
<dbReference type="Gene3D" id="3.30.2410.10">
    <property type="entry name" value="Hect, E3 ligase catalytic domain"/>
    <property type="match status" value="1"/>
</dbReference>
<dbReference type="SUPFAM" id="SSF56204">
    <property type="entry name" value="Hect, E3 ligase catalytic domain"/>
    <property type="match status" value="1"/>
</dbReference>
<dbReference type="Pfam" id="PF00632">
    <property type="entry name" value="HECT"/>
    <property type="match status" value="1"/>
</dbReference>
<protein>
    <recommendedName>
        <fullName evidence="3">HECT domain-containing protein</fullName>
    </recommendedName>
</protein>
<feature type="active site" description="Glycyl thioester intermediate" evidence="2">
    <location>
        <position position="396"/>
    </location>
</feature>
<evidence type="ECO:0000313" key="4">
    <source>
        <dbReference type="EMBL" id="RKP20273.1"/>
    </source>
</evidence>
<keyword evidence="1 2" id="KW-0833">Ubl conjugation pathway</keyword>
<evidence type="ECO:0000259" key="3">
    <source>
        <dbReference type="PROSITE" id="PS50237"/>
    </source>
</evidence>
<dbReference type="PROSITE" id="PS50237">
    <property type="entry name" value="HECT"/>
    <property type="match status" value="1"/>
</dbReference>
<dbReference type="GO" id="GO:0004842">
    <property type="term" value="F:ubiquitin-protein transferase activity"/>
    <property type="evidence" value="ECO:0007669"/>
    <property type="project" value="InterPro"/>
</dbReference>
<reference evidence="5" key="1">
    <citation type="journal article" date="2018" name="Nat. Microbiol.">
        <title>Leveraging single-cell genomics to expand the fungal tree of life.</title>
        <authorList>
            <person name="Ahrendt S.R."/>
            <person name="Quandt C.A."/>
            <person name="Ciobanu D."/>
            <person name="Clum A."/>
            <person name="Salamov A."/>
            <person name="Andreopoulos B."/>
            <person name="Cheng J.F."/>
            <person name="Woyke T."/>
            <person name="Pelin A."/>
            <person name="Henrissat B."/>
            <person name="Reynolds N.K."/>
            <person name="Benny G.L."/>
            <person name="Smith M.E."/>
            <person name="James T.Y."/>
            <person name="Grigoriev I.V."/>
        </authorList>
    </citation>
    <scope>NUCLEOTIDE SEQUENCE [LARGE SCALE GENOMIC DNA]</scope>
    <source>
        <strain evidence="5">CSF55</strain>
    </source>
</reference>
<organism evidence="4 5">
    <name type="scientific">Rozella allomycis (strain CSF55)</name>
    <dbReference type="NCBI Taxonomy" id="988480"/>
    <lineage>
        <taxon>Eukaryota</taxon>
        <taxon>Fungi</taxon>
        <taxon>Fungi incertae sedis</taxon>
        <taxon>Cryptomycota</taxon>
        <taxon>Cryptomycota incertae sedis</taxon>
        <taxon>Rozella</taxon>
    </lineage>
</organism>
<evidence type="ECO:0000256" key="2">
    <source>
        <dbReference type="PROSITE-ProRule" id="PRU00104"/>
    </source>
</evidence>
<dbReference type="Gene3D" id="3.90.1750.10">
    <property type="entry name" value="Hect, E3 ligase catalytic domains"/>
    <property type="match status" value="1"/>
</dbReference>
<evidence type="ECO:0000313" key="5">
    <source>
        <dbReference type="Proteomes" id="UP000281549"/>
    </source>
</evidence>
<feature type="domain" description="HECT" evidence="3">
    <location>
        <begin position="346"/>
        <end position="431"/>
    </location>
</feature>
<dbReference type="AlphaFoldDB" id="A0A4P9YKX0"/>
<dbReference type="SMART" id="SM00119">
    <property type="entry name" value="HECTc"/>
    <property type="match status" value="1"/>
</dbReference>
<name>A0A4P9YKX0_ROZAC</name>
<dbReference type="InterPro" id="IPR000569">
    <property type="entry name" value="HECT_dom"/>
</dbReference>
<sequence>MHNLFMVLTEGIEGSFIITDPIGRALALTNNVYEFTNYNINQAKFKLLYKTFRNQEGAFLLVSGENHVLINDNGNAKSRQLSTSEISNINCNDENDHMYCFLLRFGAETMPITRSKRPTSCEIVVQRGNEFNDFFKKLHDNKFINNLTTSQDCMLRILYENEMGQDNGGLLKEFVANAVGQCVKNSDFFEADMDGKYRFREHILDHVRLGAFAYLIKIAWVYRIPLPVKFKPSVFMIFSGNYSSSFDILEQEDSLAAKSINVILEMDEETLKDLQLPFASPNGERFFTEYEYVQKRNLEAFNNYMYQNHNDFIERIFSLCFPSYIGPTTWIELRDELTGKDFIDLEVVKSFDDDMRLKLFKYITAYDSVPLDLEGVQITIEGWVDRNKKIPFVQTCGNIIFIWIFYDDVDRLRNDLTISITEGSKSGFHLA</sequence>
<accession>A0A4P9YKX0</accession>
<gene>
    <name evidence="4" type="ORF">ROZALSC1DRAFT_28229</name>
</gene>